<keyword evidence="3" id="KW-1185">Reference proteome</keyword>
<reference evidence="2 3" key="1">
    <citation type="submission" date="2024-02" db="EMBL/GenBank/DDBJ databases">
        <title>Full genome sequence of Sphingomonas kaistensis.</title>
        <authorList>
            <person name="Poletto B.L."/>
            <person name="Silva G."/>
            <person name="Galante D."/>
            <person name="Campos K.R."/>
            <person name="Santos M.B.N."/>
            <person name="Sacchi C.T."/>
        </authorList>
    </citation>
    <scope>NUCLEOTIDE SEQUENCE [LARGE SCALE GENOMIC DNA]</scope>
    <source>
        <strain evidence="2 3">MA4R</strain>
    </source>
</reference>
<accession>A0ABZ2G1W5</accession>
<dbReference type="InterPro" id="IPR003848">
    <property type="entry name" value="DUF218"/>
</dbReference>
<dbReference type="Proteomes" id="UP001382935">
    <property type="component" value="Chromosome"/>
</dbReference>
<dbReference type="RefSeq" id="WP_338502075.1">
    <property type="nucleotide sequence ID" value="NZ_CP145607.1"/>
</dbReference>
<evidence type="ECO:0000259" key="1">
    <source>
        <dbReference type="Pfam" id="PF02698"/>
    </source>
</evidence>
<evidence type="ECO:0000313" key="2">
    <source>
        <dbReference type="EMBL" id="WWM69736.1"/>
    </source>
</evidence>
<evidence type="ECO:0000313" key="3">
    <source>
        <dbReference type="Proteomes" id="UP001382935"/>
    </source>
</evidence>
<gene>
    <name evidence="2" type="ORF">V6R86_03265</name>
</gene>
<dbReference type="EMBL" id="CP145607">
    <property type="protein sequence ID" value="WWM69736.1"/>
    <property type="molecule type" value="Genomic_DNA"/>
</dbReference>
<dbReference type="PANTHER" id="PTHR30336:SF4">
    <property type="entry name" value="ENVELOPE BIOGENESIS FACTOR ELYC"/>
    <property type="match status" value="1"/>
</dbReference>
<feature type="domain" description="DUF218" evidence="1">
    <location>
        <begin position="34"/>
        <end position="138"/>
    </location>
</feature>
<name>A0ABZ2G1W5_9SPHN</name>
<proteinExistence type="predicted"/>
<dbReference type="InterPro" id="IPR051599">
    <property type="entry name" value="Cell_Envelope_Assoc"/>
</dbReference>
<dbReference type="Pfam" id="PF02698">
    <property type="entry name" value="DUF218"/>
    <property type="match status" value="1"/>
</dbReference>
<dbReference type="CDD" id="cd06259">
    <property type="entry name" value="YdcF-like"/>
    <property type="match status" value="1"/>
</dbReference>
<organism evidence="2 3">
    <name type="scientific">Sphingomonas kaistensis</name>
    <dbReference type="NCBI Taxonomy" id="298708"/>
    <lineage>
        <taxon>Bacteria</taxon>
        <taxon>Pseudomonadati</taxon>
        <taxon>Pseudomonadota</taxon>
        <taxon>Alphaproteobacteria</taxon>
        <taxon>Sphingomonadales</taxon>
        <taxon>Sphingomonadaceae</taxon>
        <taxon>Sphingomonas</taxon>
    </lineage>
</organism>
<protein>
    <submittedName>
        <fullName evidence="2">YdcF family protein</fullName>
    </submittedName>
</protein>
<dbReference type="PANTHER" id="PTHR30336">
    <property type="entry name" value="INNER MEMBRANE PROTEIN, PROBABLE PERMEASE"/>
    <property type="match status" value="1"/>
</dbReference>
<sequence length="176" mass="19913">MILRLTAFLALLYALGFALFSVTLAKPAEATRTEAVVVLTGGKGRIERGMAIMKRGEAKRMLISGADPSVTREDLARRLGRGTLKTLRCCVDLGSEAVDTRSNAEEARRWMIKRGYRSLRLVTSDYHMRRAAYEFASDLPDTTIIEDAVQTRPSLLLLFKEYNFYLVRRAAFWLDM</sequence>